<evidence type="ECO:0000256" key="4">
    <source>
        <dbReference type="ARBA" id="ARBA00022741"/>
    </source>
</evidence>
<dbReference type="PANTHER" id="PTHR34139:SF1">
    <property type="entry name" value="RNASE MJ1380-RELATED"/>
    <property type="match status" value="1"/>
</dbReference>
<evidence type="ECO:0000313" key="7">
    <source>
        <dbReference type="Proteomes" id="UP000033865"/>
    </source>
</evidence>
<dbReference type="GO" id="GO:0004540">
    <property type="term" value="F:RNA nuclease activity"/>
    <property type="evidence" value="ECO:0007669"/>
    <property type="project" value="InterPro"/>
</dbReference>
<evidence type="ECO:0000256" key="2">
    <source>
        <dbReference type="ARBA" id="ARBA00022649"/>
    </source>
</evidence>
<dbReference type="GO" id="GO:0110001">
    <property type="term" value="C:toxin-antitoxin complex"/>
    <property type="evidence" value="ECO:0007669"/>
    <property type="project" value="InterPro"/>
</dbReference>
<accession>A0A0G1Y0I6</accession>
<keyword evidence="3" id="KW-0540">Nuclease</keyword>
<keyword evidence="4" id="KW-0547">Nucleotide-binding</keyword>
<keyword evidence="2" id="KW-1277">Toxin-antitoxin system</keyword>
<dbReference type="PANTHER" id="PTHR34139">
    <property type="entry name" value="UPF0331 PROTEIN MJ0127"/>
    <property type="match status" value="1"/>
</dbReference>
<dbReference type="AlphaFoldDB" id="A0A0G1Y0I6"/>
<gene>
    <name evidence="6" type="ORF">UY82_C0006G0003</name>
</gene>
<reference evidence="6 7" key="1">
    <citation type="journal article" date="2015" name="Nature">
        <title>rRNA introns, odd ribosomes, and small enigmatic genomes across a large radiation of phyla.</title>
        <authorList>
            <person name="Brown C.T."/>
            <person name="Hug L.A."/>
            <person name="Thomas B.C."/>
            <person name="Sharon I."/>
            <person name="Castelle C.J."/>
            <person name="Singh A."/>
            <person name="Wilkins M.J."/>
            <person name="Williams K.H."/>
            <person name="Banfield J.F."/>
        </authorList>
    </citation>
    <scope>NUCLEOTIDE SEQUENCE [LARGE SCALE GENOMIC DNA]</scope>
</reference>
<dbReference type="Pfam" id="PF01934">
    <property type="entry name" value="HepT-like"/>
    <property type="match status" value="1"/>
</dbReference>
<keyword evidence="5" id="KW-0378">Hydrolase</keyword>
<organism evidence="6 7">
    <name type="scientific">Candidatus Uhrbacteria bacterium GW2011_GWC2_53_7</name>
    <dbReference type="NCBI Taxonomy" id="1618986"/>
    <lineage>
        <taxon>Bacteria</taxon>
        <taxon>Candidatus Uhriibacteriota</taxon>
    </lineage>
</organism>
<evidence type="ECO:0000256" key="5">
    <source>
        <dbReference type="ARBA" id="ARBA00022801"/>
    </source>
</evidence>
<name>A0A0G1Y0I6_9BACT</name>
<dbReference type="Proteomes" id="UP000033865">
    <property type="component" value="Unassembled WGS sequence"/>
</dbReference>
<dbReference type="GO" id="GO:0000166">
    <property type="term" value="F:nucleotide binding"/>
    <property type="evidence" value="ECO:0007669"/>
    <property type="project" value="UniProtKB-KW"/>
</dbReference>
<dbReference type="InterPro" id="IPR051813">
    <property type="entry name" value="HepT_RNase_toxin"/>
</dbReference>
<comment type="caution">
    <text evidence="6">The sequence shown here is derived from an EMBL/GenBank/DDBJ whole genome shotgun (WGS) entry which is preliminary data.</text>
</comment>
<dbReference type="GO" id="GO:0016787">
    <property type="term" value="F:hydrolase activity"/>
    <property type="evidence" value="ECO:0007669"/>
    <property type="project" value="UniProtKB-KW"/>
</dbReference>
<evidence type="ECO:0000256" key="3">
    <source>
        <dbReference type="ARBA" id="ARBA00022722"/>
    </source>
</evidence>
<dbReference type="InterPro" id="IPR008201">
    <property type="entry name" value="HepT-like"/>
</dbReference>
<proteinExistence type="predicted"/>
<sequence>MASKSDDLYIEHILEASDQIIHYVDGLDWQDFIQDRKTHDACIRQIEIIGEAAKRLSNNCTNAVDLPWKEITGTRDFLIHNYAEVDLRSLWTTIQEDIPVLKERLNNFLIGKTYL</sequence>
<dbReference type="EMBL" id="LCRN01000006">
    <property type="protein sequence ID" value="KKW36963.1"/>
    <property type="molecule type" value="Genomic_DNA"/>
</dbReference>
<evidence type="ECO:0000313" key="6">
    <source>
        <dbReference type="EMBL" id="KKW36963.1"/>
    </source>
</evidence>
<keyword evidence="1" id="KW-0597">Phosphoprotein</keyword>
<evidence type="ECO:0008006" key="8">
    <source>
        <dbReference type="Google" id="ProtNLM"/>
    </source>
</evidence>
<protein>
    <recommendedName>
        <fullName evidence="8">Nucleotidyltransferase</fullName>
    </recommendedName>
</protein>
<evidence type="ECO:0000256" key="1">
    <source>
        <dbReference type="ARBA" id="ARBA00022553"/>
    </source>
</evidence>